<feature type="transmembrane region" description="Helical" evidence="3">
    <location>
        <begin position="77"/>
        <end position="99"/>
    </location>
</feature>
<dbReference type="NCBIfam" id="TIGR00254">
    <property type="entry name" value="GGDEF"/>
    <property type="match status" value="1"/>
</dbReference>
<organism evidence="5 6">
    <name type="scientific">Thioclava nitratireducens</name>
    <dbReference type="NCBI Taxonomy" id="1915078"/>
    <lineage>
        <taxon>Bacteria</taxon>
        <taxon>Pseudomonadati</taxon>
        <taxon>Pseudomonadota</taxon>
        <taxon>Alphaproteobacteria</taxon>
        <taxon>Rhodobacterales</taxon>
        <taxon>Paracoccaceae</taxon>
        <taxon>Thioclava</taxon>
    </lineage>
</organism>
<dbReference type="SUPFAM" id="SSF55073">
    <property type="entry name" value="Nucleotide cyclase"/>
    <property type="match status" value="1"/>
</dbReference>
<evidence type="ECO:0000256" key="3">
    <source>
        <dbReference type="SAM" id="Phobius"/>
    </source>
</evidence>
<evidence type="ECO:0000256" key="1">
    <source>
        <dbReference type="ARBA" id="ARBA00012528"/>
    </source>
</evidence>
<evidence type="ECO:0000256" key="2">
    <source>
        <dbReference type="ARBA" id="ARBA00034247"/>
    </source>
</evidence>
<dbReference type="InterPro" id="IPR029787">
    <property type="entry name" value="Nucleotide_cyclase"/>
</dbReference>
<keyword evidence="3" id="KW-0472">Membrane</keyword>
<comment type="catalytic activity">
    <reaction evidence="2">
        <text>2 GTP = 3',3'-c-di-GMP + 2 diphosphate</text>
        <dbReference type="Rhea" id="RHEA:24898"/>
        <dbReference type="ChEBI" id="CHEBI:33019"/>
        <dbReference type="ChEBI" id="CHEBI:37565"/>
        <dbReference type="ChEBI" id="CHEBI:58805"/>
        <dbReference type="EC" id="2.7.7.65"/>
    </reaction>
</comment>
<feature type="transmembrane region" description="Helical" evidence="3">
    <location>
        <begin position="201"/>
        <end position="219"/>
    </location>
</feature>
<dbReference type="InterPro" id="IPR043128">
    <property type="entry name" value="Rev_trsase/Diguanyl_cyclase"/>
</dbReference>
<feature type="transmembrane region" description="Helical" evidence="3">
    <location>
        <begin position="47"/>
        <end position="65"/>
    </location>
</feature>
<dbReference type="Proteomes" id="UP000185622">
    <property type="component" value="Chromosome"/>
</dbReference>
<dbReference type="PANTHER" id="PTHR45138:SF9">
    <property type="entry name" value="DIGUANYLATE CYCLASE DGCM-RELATED"/>
    <property type="match status" value="1"/>
</dbReference>
<evidence type="ECO:0000313" key="5">
    <source>
        <dbReference type="EMBL" id="AQS48469.1"/>
    </source>
</evidence>
<proteinExistence type="predicted"/>
<protein>
    <recommendedName>
        <fullName evidence="1">diguanylate cyclase</fullName>
        <ecNumber evidence="1">2.7.7.65</ecNumber>
    </recommendedName>
</protein>
<reference evidence="5 6" key="1">
    <citation type="submission" date="2017-01" db="EMBL/GenBank/DDBJ databases">
        <title>The complete genome sequence of a sulfur-oxidizing marine bacterium Thioclava sp. 25B10_4T.</title>
        <authorList>
            <person name="Liu Y."/>
            <person name="Lai Q."/>
            <person name="Shao Z."/>
        </authorList>
    </citation>
    <scope>NUCLEOTIDE SEQUENCE [LARGE SCALE GENOMIC DNA]</scope>
    <source>
        <strain evidence="5 6">25B10_4</strain>
    </source>
</reference>
<dbReference type="Pfam" id="PF00990">
    <property type="entry name" value="GGDEF"/>
    <property type="match status" value="1"/>
</dbReference>
<dbReference type="InterPro" id="IPR050469">
    <property type="entry name" value="Diguanylate_Cyclase"/>
</dbReference>
<keyword evidence="3" id="KW-1133">Transmembrane helix</keyword>
<evidence type="ECO:0000259" key="4">
    <source>
        <dbReference type="PROSITE" id="PS50887"/>
    </source>
</evidence>
<evidence type="ECO:0000313" key="6">
    <source>
        <dbReference type="Proteomes" id="UP000185622"/>
    </source>
</evidence>
<dbReference type="EC" id="2.7.7.65" evidence="1"/>
<dbReference type="CDD" id="cd01949">
    <property type="entry name" value="GGDEF"/>
    <property type="match status" value="1"/>
</dbReference>
<feature type="transmembrane region" description="Helical" evidence="3">
    <location>
        <begin position="129"/>
        <end position="149"/>
    </location>
</feature>
<dbReference type="EMBL" id="CP019437">
    <property type="protein sequence ID" value="AQS48469.1"/>
    <property type="molecule type" value="Genomic_DNA"/>
</dbReference>
<dbReference type="Gene3D" id="3.30.70.270">
    <property type="match status" value="1"/>
</dbReference>
<dbReference type="PANTHER" id="PTHR45138">
    <property type="entry name" value="REGULATORY COMPONENTS OF SENSORY TRANSDUCTION SYSTEM"/>
    <property type="match status" value="1"/>
</dbReference>
<sequence length="481" mass="51178">MSVFRRAQVAVRPLLSFAATLAALGLISRLAVQSGVGPEPLRALNGWIGMGTGTAGAVLALAGALSCGREVRIGARGLAAASLLLCLGRGVPALAPLYLWDGVPVIEPSAATLLAMTAAAFFAVEARAYLIGTVAHMTVFGGALMYLFSHVFVHDHLSGEMSLGASVAILCLAYAGVICRGDRGVMRVLLNEHASGRQARAQMLLGVVAPILLGTFYLLADPELATRAEMLLLLATIVGVNVGLIILMAVSLERTDHARRAVERKLLNRAMRDGLTGLFNREMLSRRFQQAFSQGMGEGVPFTALMIDIDHFRQVNNRGGHALGDLVLRRAGRKMRAQLRLEDTLARIGGDEFAVILPGARLTEGLEAAERLRAAVAALGFEGQQAPGLRVTVSIGVAEWECGEELRSLYARADGALYAAKNRGRNRVLLAQPSFELRASAPPFVAPDTRVEALKLKSACQPEPVARRGANPSELQPFAGR</sequence>
<name>A0ABN4XDT9_9RHOB</name>
<feature type="domain" description="GGDEF" evidence="4">
    <location>
        <begin position="300"/>
        <end position="433"/>
    </location>
</feature>
<feature type="transmembrane region" description="Helical" evidence="3">
    <location>
        <begin position="105"/>
        <end position="124"/>
    </location>
</feature>
<gene>
    <name evidence="5" type="ORF">BMG03_12180</name>
</gene>
<feature type="transmembrane region" description="Helical" evidence="3">
    <location>
        <begin position="231"/>
        <end position="250"/>
    </location>
</feature>
<dbReference type="SMART" id="SM00267">
    <property type="entry name" value="GGDEF"/>
    <property type="match status" value="1"/>
</dbReference>
<keyword evidence="3" id="KW-0812">Transmembrane</keyword>
<dbReference type="RefSeq" id="WP_075775034.1">
    <property type="nucleotide sequence ID" value="NZ_CP019437.1"/>
</dbReference>
<feature type="transmembrane region" description="Helical" evidence="3">
    <location>
        <begin position="161"/>
        <end position="180"/>
    </location>
</feature>
<accession>A0ABN4XDT9</accession>
<dbReference type="PROSITE" id="PS50887">
    <property type="entry name" value="GGDEF"/>
    <property type="match status" value="1"/>
</dbReference>
<keyword evidence="6" id="KW-1185">Reference proteome</keyword>
<dbReference type="InterPro" id="IPR000160">
    <property type="entry name" value="GGDEF_dom"/>
</dbReference>